<dbReference type="Proteomes" id="UP000037397">
    <property type="component" value="Unassembled WGS sequence"/>
</dbReference>
<dbReference type="OrthoDB" id="3671213at2"/>
<dbReference type="AlphaFoldDB" id="A0A0L6CI36"/>
<dbReference type="InterPro" id="IPR024344">
    <property type="entry name" value="MDMPI_metal-binding"/>
</dbReference>
<reference evidence="4" key="1">
    <citation type="submission" date="2015-03" db="EMBL/GenBank/DDBJ databases">
        <title>Luteipulveratus halotolerans sp. nov., a novel actinobacterium (Dermacoccaceae) from Sarawak, Malaysia.</title>
        <authorList>
            <person name="Juboi H."/>
            <person name="Basik A."/>
            <person name="Shamsul S.S."/>
            <person name="Arnold P."/>
            <person name="Schmitt E.K."/>
            <person name="Sanglier J.-J."/>
            <person name="Yeo T."/>
        </authorList>
    </citation>
    <scope>NUCLEOTIDE SEQUENCE [LARGE SCALE GENOMIC DNA]</scope>
    <source>
        <strain evidence="4">C296001</strain>
    </source>
</reference>
<dbReference type="PANTHER" id="PTHR40758:SF1">
    <property type="entry name" value="CONSERVED PROTEIN"/>
    <property type="match status" value="1"/>
</dbReference>
<feature type="domain" description="MDMPI C-terminal" evidence="1">
    <location>
        <begin position="150"/>
        <end position="258"/>
    </location>
</feature>
<evidence type="ECO:0000313" key="4">
    <source>
        <dbReference type="Proteomes" id="UP000037397"/>
    </source>
</evidence>
<name>A0A0L6CI36_9MICO</name>
<feature type="domain" description="Mycothiol-dependent maleylpyruvate isomerase metal-binding" evidence="2">
    <location>
        <begin position="9"/>
        <end position="136"/>
    </location>
</feature>
<dbReference type="GO" id="GO:0046872">
    <property type="term" value="F:metal ion binding"/>
    <property type="evidence" value="ECO:0007669"/>
    <property type="project" value="InterPro"/>
</dbReference>
<evidence type="ECO:0008006" key="5">
    <source>
        <dbReference type="Google" id="ProtNLM"/>
    </source>
</evidence>
<comment type="caution">
    <text evidence="3">The sequence shown here is derived from an EMBL/GenBank/DDBJ whole genome shotgun (WGS) entry which is preliminary data.</text>
</comment>
<dbReference type="EMBL" id="LAIR01000002">
    <property type="protein sequence ID" value="KNX37441.1"/>
    <property type="molecule type" value="Genomic_DNA"/>
</dbReference>
<evidence type="ECO:0000259" key="2">
    <source>
        <dbReference type="Pfam" id="PF11716"/>
    </source>
</evidence>
<dbReference type="GO" id="GO:0005886">
    <property type="term" value="C:plasma membrane"/>
    <property type="evidence" value="ECO:0007669"/>
    <property type="project" value="TreeGrafter"/>
</dbReference>
<sequence>MTEELPYLEHLARESVRFSDAIRLAPRDAEVPSCPGWQTDDLLWHLGEVQWFWGSILSEDLRTVEAIEALPDPEKPTDHAGLLRFFDRWSPHLCESAAAADPSEPRWMWVSDPALHNVAYIRRRQAHEALIHRIDAELTAGTDRAPIDTELAADGVDEVLRIMHGGHPEWGTFAVGEHTARFRATDTGQEWVVAIGRFTGTPPWGGEPVTDYRFQCAADSTGPAGVTISAKATDLDLWLWGRPTSEQVETDGNAAALAAVHAVVERGIS</sequence>
<dbReference type="InterPro" id="IPR010872">
    <property type="entry name" value="MDMPI_C-term_domain"/>
</dbReference>
<dbReference type="RefSeq" id="WP_050669799.1">
    <property type="nucleotide sequence ID" value="NZ_LAIR01000002.1"/>
</dbReference>
<evidence type="ECO:0000313" key="3">
    <source>
        <dbReference type="EMBL" id="KNX37441.1"/>
    </source>
</evidence>
<dbReference type="STRING" id="1631356.VV01_10280"/>
<protein>
    <recommendedName>
        <fullName evidence="5">Mycothiol-dependent maleylpyruvate isomerase metal-binding domain-containing protein</fullName>
    </recommendedName>
</protein>
<organism evidence="3 4">
    <name type="scientific">Luteipulveratus halotolerans</name>
    <dbReference type="NCBI Taxonomy" id="1631356"/>
    <lineage>
        <taxon>Bacteria</taxon>
        <taxon>Bacillati</taxon>
        <taxon>Actinomycetota</taxon>
        <taxon>Actinomycetes</taxon>
        <taxon>Micrococcales</taxon>
        <taxon>Dermacoccaceae</taxon>
        <taxon>Luteipulveratus</taxon>
    </lineage>
</organism>
<accession>A0A0L6CI36</accession>
<gene>
    <name evidence="3" type="ORF">VV01_10280</name>
</gene>
<evidence type="ECO:0000259" key="1">
    <source>
        <dbReference type="Pfam" id="PF07398"/>
    </source>
</evidence>
<dbReference type="Pfam" id="PF11716">
    <property type="entry name" value="MDMPI_N"/>
    <property type="match status" value="1"/>
</dbReference>
<keyword evidence="4" id="KW-1185">Reference proteome</keyword>
<dbReference type="PANTHER" id="PTHR40758">
    <property type="entry name" value="CONSERVED PROTEIN"/>
    <property type="match status" value="1"/>
</dbReference>
<dbReference type="Pfam" id="PF07398">
    <property type="entry name" value="MDMPI_C"/>
    <property type="match status" value="1"/>
</dbReference>
<proteinExistence type="predicted"/>